<dbReference type="GO" id="GO:0051301">
    <property type="term" value="P:cell division"/>
    <property type="evidence" value="ECO:0007669"/>
    <property type="project" value="UniProtKB-KW"/>
</dbReference>
<keyword evidence="10" id="KW-0159">Chromosome partition</keyword>
<evidence type="ECO:0000256" key="9">
    <source>
        <dbReference type="ARBA" id="ARBA00022776"/>
    </source>
</evidence>
<dbReference type="GO" id="GO:0005874">
    <property type="term" value="C:microtubule"/>
    <property type="evidence" value="ECO:0007669"/>
    <property type="project" value="UniProtKB-KW"/>
</dbReference>
<evidence type="ECO:0000256" key="10">
    <source>
        <dbReference type="ARBA" id="ARBA00022829"/>
    </source>
</evidence>
<evidence type="ECO:0000256" key="1">
    <source>
        <dbReference type="ARBA" id="ARBA00004123"/>
    </source>
</evidence>
<gene>
    <name evidence="18" type="ORF">HG535_0B03040</name>
</gene>
<evidence type="ECO:0000256" key="2">
    <source>
        <dbReference type="ARBA" id="ARBA00004186"/>
    </source>
</evidence>
<evidence type="ECO:0000256" key="16">
    <source>
        <dbReference type="ARBA" id="ARBA00044179"/>
    </source>
</evidence>
<dbReference type="GO" id="GO:0072686">
    <property type="term" value="C:mitotic spindle"/>
    <property type="evidence" value="ECO:0007669"/>
    <property type="project" value="InterPro"/>
</dbReference>
<dbReference type="RefSeq" id="XP_037142993.1">
    <property type="nucleotide sequence ID" value="XM_037287098.1"/>
</dbReference>
<dbReference type="KEGG" id="zmk:HG535_0B03040"/>
<keyword evidence="8" id="KW-0493">Microtubule</keyword>
<proteinExistence type="inferred from homology"/>
<comment type="similarity">
    <text evidence="4">Belongs to the DASH complex DAD3 family.</text>
</comment>
<evidence type="ECO:0000256" key="15">
    <source>
        <dbReference type="ARBA" id="ARBA00023328"/>
    </source>
</evidence>
<accession>A0A7H9AXZ9</accession>
<keyword evidence="19" id="KW-1185">Reference proteome</keyword>
<reference evidence="18 19" key="1">
    <citation type="submission" date="2020-07" db="EMBL/GenBank/DDBJ databases">
        <title>The yeast mating-type switching endonuclease HO is a domesticated member of an unorthodox homing genetic element family.</title>
        <authorList>
            <person name="Coughlan A.Y."/>
            <person name="Lombardi L."/>
            <person name="Braun-Galleani S."/>
            <person name="Martos A.R."/>
            <person name="Galeote V."/>
            <person name="Bigey F."/>
            <person name="Dequin S."/>
            <person name="Byrne K.P."/>
            <person name="Wolfe K.H."/>
        </authorList>
    </citation>
    <scope>NUCLEOTIDE SEQUENCE [LARGE SCALE GENOMIC DNA]</scope>
    <source>
        <strain evidence="18 19">NRRL Y-6702</strain>
    </source>
</reference>
<evidence type="ECO:0000313" key="19">
    <source>
        <dbReference type="Proteomes" id="UP000509704"/>
    </source>
</evidence>
<dbReference type="PANTHER" id="PTHR28017:SF1">
    <property type="entry name" value="DASH COMPLEX SUBUNIT DAD3"/>
    <property type="match status" value="1"/>
</dbReference>
<evidence type="ECO:0000256" key="14">
    <source>
        <dbReference type="ARBA" id="ARBA00023306"/>
    </source>
</evidence>
<keyword evidence="12" id="KW-0206">Cytoskeleton</keyword>
<keyword evidence="7" id="KW-0132">Cell division</keyword>
<dbReference type="GO" id="GO:0051010">
    <property type="term" value="F:microtubule plus-end binding"/>
    <property type="evidence" value="ECO:0007669"/>
    <property type="project" value="TreeGrafter"/>
</dbReference>
<evidence type="ECO:0000256" key="7">
    <source>
        <dbReference type="ARBA" id="ARBA00022618"/>
    </source>
</evidence>
<dbReference type="GO" id="GO:0042729">
    <property type="term" value="C:DASH complex"/>
    <property type="evidence" value="ECO:0007669"/>
    <property type="project" value="InterPro"/>
</dbReference>
<dbReference type="Proteomes" id="UP000509704">
    <property type="component" value="Chromosome 2"/>
</dbReference>
<dbReference type="GeneID" id="59234926"/>
<dbReference type="PANTHER" id="PTHR28017">
    <property type="entry name" value="DASH COMPLEX SUBUNIT DAD3"/>
    <property type="match status" value="1"/>
</dbReference>
<keyword evidence="9" id="KW-0498">Mitosis</keyword>
<keyword evidence="11" id="KW-0995">Kinetochore</keyword>
<dbReference type="InterPro" id="IPR013965">
    <property type="entry name" value="DASH_Dad3"/>
</dbReference>
<dbReference type="AlphaFoldDB" id="A0A7H9AXZ9"/>
<evidence type="ECO:0000256" key="6">
    <source>
        <dbReference type="ARBA" id="ARBA00022490"/>
    </source>
</evidence>
<evidence type="ECO:0000256" key="11">
    <source>
        <dbReference type="ARBA" id="ARBA00022838"/>
    </source>
</evidence>
<evidence type="ECO:0000256" key="4">
    <source>
        <dbReference type="ARBA" id="ARBA00006277"/>
    </source>
</evidence>
<evidence type="ECO:0000256" key="5">
    <source>
        <dbReference type="ARBA" id="ARBA00022454"/>
    </source>
</evidence>
<keyword evidence="6" id="KW-0963">Cytoplasm</keyword>
<dbReference type="GO" id="GO:0008608">
    <property type="term" value="P:attachment of spindle microtubules to kinetochore"/>
    <property type="evidence" value="ECO:0007669"/>
    <property type="project" value="InterPro"/>
</dbReference>
<evidence type="ECO:0000256" key="12">
    <source>
        <dbReference type="ARBA" id="ARBA00023212"/>
    </source>
</evidence>
<protein>
    <recommendedName>
        <fullName evidence="16">DASH complex subunit DAD3</fullName>
    </recommendedName>
    <alternativeName>
        <fullName evidence="17">Outer kinetochore protein DAD3</fullName>
    </alternativeName>
</protein>
<keyword evidence="13" id="KW-0539">Nucleus</keyword>
<organism evidence="18 19">
    <name type="scientific">Zygotorulaspora mrakii</name>
    <name type="common">Zygosaccharomyces mrakii</name>
    <dbReference type="NCBI Taxonomy" id="42260"/>
    <lineage>
        <taxon>Eukaryota</taxon>
        <taxon>Fungi</taxon>
        <taxon>Dikarya</taxon>
        <taxon>Ascomycota</taxon>
        <taxon>Saccharomycotina</taxon>
        <taxon>Saccharomycetes</taxon>
        <taxon>Saccharomycetales</taxon>
        <taxon>Saccharomycetaceae</taxon>
        <taxon>Zygotorulaspora</taxon>
    </lineage>
</organism>
<evidence type="ECO:0000256" key="17">
    <source>
        <dbReference type="ARBA" id="ARBA00044305"/>
    </source>
</evidence>
<evidence type="ECO:0000256" key="3">
    <source>
        <dbReference type="ARBA" id="ARBA00004629"/>
    </source>
</evidence>
<evidence type="ECO:0000313" key="18">
    <source>
        <dbReference type="EMBL" id="QLG71265.1"/>
    </source>
</evidence>
<keyword evidence="5" id="KW-0158">Chromosome</keyword>
<name>A0A7H9AXZ9_ZYGMR</name>
<keyword evidence="14" id="KW-0131">Cell cycle</keyword>
<dbReference type="OrthoDB" id="2443965at2759"/>
<evidence type="ECO:0000256" key="13">
    <source>
        <dbReference type="ARBA" id="ARBA00023242"/>
    </source>
</evidence>
<comment type="subcellular location">
    <subcellularLocation>
        <location evidence="3">Chromosome</location>
        <location evidence="3">Centromere</location>
        <location evidence="3">Kinetochore</location>
    </subcellularLocation>
    <subcellularLocation>
        <location evidence="2">Cytoplasm</location>
        <location evidence="2">Cytoskeleton</location>
        <location evidence="2">Spindle</location>
    </subcellularLocation>
    <subcellularLocation>
        <location evidence="1">Nucleus</location>
    </subcellularLocation>
</comment>
<dbReference type="Pfam" id="PF08656">
    <property type="entry name" value="DASH_Dad3"/>
    <property type="match status" value="1"/>
</dbReference>
<dbReference type="EMBL" id="CP058605">
    <property type="protein sequence ID" value="QLG71265.1"/>
    <property type="molecule type" value="Genomic_DNA"/>
</dbReference>
<sequence length="83" mass="9428">MEDLSLLQQNVLEKYKKLAQVLHSLDETFKKFNSSDHSDVSPESILQQIRDIEIKIAQIGTLLKGSVYSLILQRRQQIKGSSG</sequence>
<evidence type="ECO:0000256" key="8">
    <source>
        <dbReference type="ARBA" id="ARBA00022701"/>
    </source>
</evidence>
<keyword evidence="15" id="KW-0137">Centromere</keyword>